<proteinExistence type="inferred from homology"/>
<dbReference type="Pfam" id="PF07717">
    <property type="entry name" value="OB_NTP_bind"/>
    <property type="match status" value="1"/>
</dbReference>
<name>A0A482W3Y9_ASBVE</name>
<dbReference type="InterPro" id="IPR029321">
    <property type="entry name" value="INTS2"/>
</dbReference>
<dbReference type="SMART" id="SM00487">
    <property type="entry name" value="DEXDc"/>
    <property type="match status" value="1"/>
</dbReference>
<feature type="region of interest" description="Disordered" evidence="6">
    <location>
        <begin position="877"/>
        <end position="902"/>
    </location>
</feature>
<accession>A0A482W3Y9</accession>
<dbReference type="InterPro" id="IPR026236">
    <property type="entry name" value="Int2_metazoa"/>
</dbReference>
<dbReference type="Pfam" id="PF14750">
    <property type="entry name" value="INTS2"/>
    <property type="match status" value="2"/>
</dbReference>
<keyword evidence="4" id="KW-0067">ATP-binding</keyword>
<evidence type="ECO:0000259" key="7">
    <source>
        <dbReference type="PROSITE" id="PS51192"/>
    </source>
</evidence>
<dbReference type="GO" id="GO:0034472">
    <property type="term" value="P:snRNA 3'-end processing"/>
    <property type="evidence" value="ECO:0007669"/>
    <property type="project" value="TreeGrafter"/>
</dbReference>
<feature type="domain" description="Helicase ATP-binding" evidence="7">
    <location>
        <begin position="1026"/>
        <end position="1186"/>
    </location>
</feature>
<dbReference type="InterPro" id="IPR011545">
    <property type="entry name" value="DEAD/DEAH_box_helicase_dom"/>
</dbReference>
<dbReference type="PANTHER" id="PTHR28608:SF1">
    <property type="entry name" value="INTEGRATOR COMPLEX SUBUNIT 2"/>
    <property type="match status" value="1"/>
</dbReference>
<dbReference type="Pfam" id="PF00270">
    <property type="entry name" value="DEAD"/>
    <property type="match status" value="1"/>
</dbReference>
<dbReference type="PROSITE" id="PS51194">
    <property type="entry name" value="HELICASE_CTER"/>
    <property type="match status" value="1"/>
</dbReference>
<dbReference type="OrthoDB" id="3363059at2759"/>
<feature type="domain" description="Helicase C-terminal" evidence="8">
    <location>
        <begin position="1217"/>
        <end position="1392"/>
    </location>
</feature>
<dbReference type="GO" id="GO:0005524">
    <property type="term" value="F:ATP binding"/>
    <property type="evidence" value="ECO:0007669"/>
    <property type="project" value="UniProtKB-KW"/>
</dbReference>
<reference evidence="9 10" key="1">
    <citation type="submission" date="2017-03" db="EMBL/GenBank/DDBJ databases">
        <title>Genome of the blue death feigning beetle - Asbolus verrucosus.</title>
        <authorList>
            <person name="Rider S.D."/>
        </authorList>
    </citation>
    <scope>NUCLEOTIDE SEQUENCE [LARGE SCALE GENOMIC DNA]</scope>
    <source>
        <strain evidence="9">Butters</strain>
        <tissue evidence="9">Head and leg muscle</tissue>
    </source>
</reference>
<keyword evidence="10" id="KW-1185">Reference proteome</keyword>
<evidence type="ECO:0000256" key="6">
    <source>
        <dbReference type="SAM" id="MobiDB-lite"/>
    </source>
</evidence>
<comment type="subcellular location">
    <subcellularLocation>
        <location evidence="1">Nucleus</location>
    </subcellularLocation>
</comment>
<dbReference type="Gene3D" id="1.20.120.1080">
    <property type="match status" value="1"/>
</dbReference>
<keyword evidence="3" id="KW-0547">Nucleotide-binding</keyword>
<protein>
    <submittedName>
        <fullName evidence="9">ATP-dependent RNA helicase DHX34</fullName>
    </submittedName>
</protein>
<dbReference type="InterPro" id="IPR011709">
    <property type="entry name" value="DEAD-box_helicase_OB_fold"/>
</dbReference>
<dbReference type="EMBL" id="QDEB01031516">
    <property type="protein sequence ID" value="RZC39766.1"/>
    <property type="molecule type" value="Genomic_DNA"/>
</dbReference>
<dbReference type="FunFam" id="3.40.50.300:FF:002670">
    <property type="entry name" value="Os03g0282700 protein"/>
    <property type="match status" value="1"/>
</dbReference>
<dbReference type="CDD" id="cd18791">
    <property type="entry name" value="SF2_C_RHA"/>
    <property type="match status" value="1"/>
</dbReference>
<sequence>MSFKKGVDPKVFRAIQNVDMQQLGECTEQEIRPVLPCLVRMGLISPLDTSKQCTNMKVDILTIVSGMELVNSIVALLSIDFHRLETEVKKEQQLRQKGVALQNDSILIGNLTNTSMALEYERSDMTRRLSILLGELLYIQSQIQENESAESSTYIKPSELFDNDIFAEELSDIICIALAELPITLNILTLTETLLHLHNGPAIICRIVANFPDCFREVCTYLIQTGEKQEETKMSTVRASAISLLCKMNPSQALSIRSKCVELCRMPALAITLSLEHNQNSPSDDGDMVAFISGLLLGNDQTIRNWIALFIRTGQKKKGEISSNALQQLRDELLRRLQIIITSSAEGQLLDSLVVQASALLRLYCALRGIAAIKFQEEEVNLIVKLLTSHPSPTPAGVRFVSIGLCMLIACPSLVSLQEHERRSIEWVQWLVREEAYFESASGVTASFGEMLLLMAIHFHSNQLSAICDLVCATLGMKIPIRHNNMTRMKQVFTQEIFTEQVVTAHAVKVPVTNSLSATMMGFLPIHCIHQLLKSRAFAKHNVNIKNWIYKQICTSVSPLHPVLPMLVEVYVNSIIMPNSKNTETNKPLTENEIRRVFQSSIFGQYFDQKQSIFNMDFDLNSENQDVIVDNTSLTPQLLLLYYLLLYEDCRLSNAHTLASFNRKIKIYSPEFMSELPIKYLLHHAQKDQSSYSGLFGPLLKLLATHFPHLTLVEDWLDDMSIKTEYKPIYINEMMVVEAFNEIDTDPSKCAKLLQKLLKQEAIDIWPFAEIFTQFARKVLADTVPRYLQDLYKDVWLRFNTVLPRRLWVLTVKNLVDDFLNLTRIDVAEDPLQIMRCDERVFRCAPLYAVVLRVLRASLASSRSQLMQHLQSNPRLDHTGQVLNESDREEISSKRRRSRSPVRSRKVDEYAFELAGFLGEQANVKNTRDFWRFHDKYQAIQAVKTTDRSKILNVNFSDDFETLYDKLPVLDRNGEKVRISRGDFRDFLVAIRVYEDFQQKSKFAKLKKLRGSQNDLPIAQYKGEIVDKLKNCRVMLIAGDTGCGKSTQVPQYILEAGYGKIVCTQPRRIACVSLAKRVAYETLTDYKSTVGYQIRFEKSKRADTMIIFMTEGLLLRQAAEEETLKSYDVIILDEVHERHLHCDFLVGIMKCMLYKRKDFKLILMSATINLELFTNYFSKENVEVIRVPGRLYPIEINYKPVIKDPYERKRDRFDCTPYLQIIQMIDEKYQPQQKGDLLIFLNGFSEISTLADAVTEYSQLKKNWIVLQLHSSLSLEEQDKVFDYPPEGVRKCIISTNIAETSVTIDGVRFVIDSGKVNRMTYHTNGGVNKLTETAISQDSAKQRAGRAGRTGPGVCFRLYSEEDFKNFEPFTPAEIHLVPLESLLLHMISLGLSDLKHFPFLEKPSDRSMEEGVEKLKFCGALELKVDHLNLTPLGDALGQLPVDLTIGKMLVLSTVFANVNAVLALAALLSVQSPLTQSAYRNSEAQELRRSLDSNHGDPISLLNYYKEWLSIKQSSVPVHSRRHQKGESSKVWARKRCLEEQRFYEATKLLEQFRDILDDANLLSKVALAELSSGERAIRHGELKQLKSLRYDLKNEKRSHEKKQLKYEIYAVDKEEDEQTDLRDVEFRITNDFKKLQKLLDEASADSYKDLMMLKLILTSGLYPQIAVEDEFNSSKTVSERLYHTKNKNYVFLRPMSYFAINPEVLELHNDDIEVPPSGYFSKRPISKKHQVLVYQTILETKKVYLVNTMRMPALQTLMLFGKCIGTNLTLTKFVFDDFLLVDVPYYGQGKALLLRAIKLRSKWKKELEDKLNDPSKEINKKEIFYFIEDLVNFVNTEVSYNIKRLLPADLKEIYNQTPGDIPESEKNPFEGPYRITQNLELGGVNVTENVTYGCLLQEQWACDIEEQIYDTPFTCQYCKQTKLGHSPFKIIQHEQFCRPSEDKIEEETAKVTLKPNSKLYHCGRCNKDLYLTPESAAVQMLLETCIETEDDRKVGGQQWALQEVRSLVCSYLHQVFIADTMLAKLVHFQGYPSELIDVIVKGVPSMHICLDFLQELMQQPSLNKQIFAMQLLSHLCIQYALPKSLNLCIVALNLLYALLGSLSSSQRVKLFKPILPALVRISEAFPPLVDDIVNLMMQLARVCESQASLASHFDAHLGKELEVSAQESKELCNLVQRAFSDILDKAVLKAKIYKQE</sequence>
<dbReference type="Pfam" id="PF00271">
    <property type="entry name" value="Helicase_C"/>
    <property type="match status" value="1"/>
</dbReference>
<evidence type="ECO:0000256" key="4">
    <source>
        <dbReference type="ARBA" id="ARBA00022840"/>
    </source>
</evidence>
<dbReference type="GO" id="GO:0003676">
    <property type="term" value="F:nucleic acid binding"/>
    <property type="evidence" value="ECO:0007669"/>
    <property type="project" value="InterPro"/>
</dbReference>
<evidence type="ECO:0000256" key="1">
    <source>
        <dbReference type="ARBA" id="ARBA00004123"/>
    </source>
</evidence>
<gene>
    <name evidence="9" type="ORF">BDFB_003611</name>
</gene>
<dbReference type="STRING" id="1661398.A0A482W3Y9"/>
<evidence type="ECO:0000313" key="9">
    <source>
        <dbReference type="EMBL" id="RZC39766.1"/>
    </source>
</evidence>
<dbReference type="InterPro" id="IPR027417">
    <property type="entry name" value="P-loop_NTPase"/>
</dbReference>
<evidence type="ECO:0000256" key="3">
    <source>
        <dbReference type="ARBA" id="ARBA00022741"/>
    </source>
</evidence>
<dbReference type="InterPro" id="IPR014001">
    <property type="entry name" value="Helicase_ATP-bd"/>
</dbReference>
<dbReference type="InterPro" id="IPR007502">
    <property type="entry name" value="Helicase-assoc_dom"/>
</dbReference>
<dbReference type="GO" id="GO:0032039">
    <property type="term" value="C:integrator complex"/>
    <property type="evidence" value="ECO:0007669"/>
    <property type="project" value="InterPro"/>
</dbReference>
<dbReference type="InterPro" id="IPR001650">
    <property type="entry name" value="Helicase_C-like"/>
</dbReference>
<dbReference type="GO" id="GO:0004386">
    <property type="term" value="F:helicase activity"/>
    <property type="evidence" value="ECO:0007669"/>
    <property type="project" value="UniProtKB-KW"/>
</dbReference>
<comment type="caution">
    <text evidence="9">The sequence shown here is derived from an EMBL/GenBank/DDBJ whole genome shotgun (WGS) entry which is preliminary data.</text>
</comment>
<comment type="similarity">
    <text evidence="2">Belongs to the Integrator subunit 2 family.</text>
</comment>
<dbReference type="SMART" id="SM00490">
    <property type="entry name" value="HELICc"/>
    <property type="match status" value="1"/>
</dbReference>
<dbReference type="PANTHER" id="PTHR28608">
    <property type="entry name" value="INTEGRATOR COMPLEX SUBUNIT 2"/>
    <property type="match status" value="1"/>
</dbReference>
<keyword evidence="9" id="KW-0347">Helicase</keyword>
<evidence type="ECO:0000259" key="8">
    <source>
        <dbReference type="PROSITE" id="PS51194"/>
    </source>
</evidence>
<dbReference type="Proteomes" id="UP000292052">
    <property type="component" value="Unassembled WGS sequence"/>
</dbReference>
<evidence type="ECO:0000313" key="10">
    <source>
        <dbReference type="Proteomes" id="UP000292052"/>
    </source>
</evidence>
<dbReference type="SMART" id="SM00847">
    <property type="entry name" value="HA2"/>
    <property type="match status" value="1"/>
</dbReference>
<dbReference type="SUPFAM" id="SSF52540">
    <property type="entry name" value="P-loop containing nucleoside triphosphate hydrolases"/>
    <property type="match status" value="1"/>
</dbReference>
<dbReference type="FunFam" id="1.20.120.1080:FF:000005">
    <property type="entry name" value="ATP-dependent helicase HrpA"/>
    <property type="match status" value="1"/>
</dbReference>
<dbReference type="PRINTS" id="PR02105">
    <property type="entry name" value="INTSUBUNIT2"/>
</dbReference>
<evidence type="ECO:0000256" key="2">
    <source>
        <dbReference type="ARBA" id="ARBA00006705"/>
    </source>
</evidence>
<organism evidence="9 10">
    <name type="scientific">Asbolus verrucosus</name>
    <name type="common">Desert ironclad beetle</name>
    <dbReference type="NCBI Taxonomy" id="1661398"/>
    <lineage>
        <taxon>Eukaryota</taxon>
        <taxon>Metazoa</taxon>
        <taxon>Ecdysozoa</taxon>
        <taxon>Arthropoda</taxon>
        <taxon>Hexapoda</taxon>
        <taxon>Insecta</taxon>
        <taxon>Pterygota</taxon>
        <taxon>Neoptera</taxon>
        <taxon>Endopterygota</taxon>
        <taxon>Coleoptera</taxon>
        <taxon>Polyphaga</taxon>
        <taxon>Cucujiformia</taxon>
        <taxon>Tenebrionidae</taxon>
        <taxon>Pimeliinae</taxon>
        <taxon>Asbolus</taxon>
    </lineage>
</organism>
<dbReference type="Gene3D" id="3.40.50.300">
    <property type="entry name" value="P-loop containing nucleotide triphosphate hydrolases"/>
    <property type="match status" value="2"/>
</dbReference>
<keyword evidence="9" id="KW-0378">Hydrolase</keyword>
<dbReference type="PROSITE" id="PS51192">
    <property type="entry name" value="HELICASE_ATP_BIND_1"/>
    <property type="match status" value="1"/>
</dbReference>
<evidence type="ECO:0000256" key="5">
    <source>
        <dbReference type="ARBA" id="ARBA00023242"/>
    </source>
</evidence>
<keyword evidence="5" id="KW-0539">Nucleus</keyword>
<dbReference type="FunFam" id="3.40.50.300:FF:000725">
    <property type="entry name" value="probable ATP-dependent RNA helicase DHX34"/>
    <property type="match status" value="1"/>
</dbReference>